<protein>
    <recommendedName>
        <fullName evidence="9">Zn(2)-C6 fungal-type domain-containing protein</fullName>
    </recommendedName>
</protein>
<feature type="compositionally biased region" description="Polar residues" evidence="8">
    <location>
        <begin position="23"/>
        <end position="36"/>
    </location>
</feature>
<feature type="region of interest" description="Disordered" evidence="8">
    <location>
        <begin position="1"/>
        <end position="66"/>
    </location>
</feature>
<keyword evidence="4" id="KW-0805">Transcription regulation</keyword>
<gene>
    <name evidence="10" type="ORF">E6O75_ATG03268</name>
</gene>
<feature type="compositionally biased region" description="Low complexity" evidence="8">
    <location>
        <begin position="1"/>
        <end position="16"/>
    </location>
</feature>
<evidence type="ECO:0000259" key="9">
    <source>
        <dbReference type="PROSITE" id="PS50048"/>
    </source>
</evidence>
<dbReference type="Gene3D" id="4.10.240.10">
    <property type="entry name" value="Zn(2)-C6 fungal-type DNA-binding domain"/>
    <property type="match status" value="1"/>
</dbReference>
<dbReference type="PANTHER" id="PTHR31313:SF81">
    <property type="entry name" value="TY1 ENHANCER ACTIVATOR"/>
    <property type="match status" value="1"/>
</dbReference>
<dbReference type="PROSITE" id="PS50048">
    <property type="entry name" value="ZN2_CY6_FUNGAL_2"/>
    <property type="match status" value="1"/>
</dbReference>
<feature type="domain" description="Zn(2)-C6 fungal-type" evidence="9">
    <location>
        <begin position="67"/>
        <end position="100"/>
    </location>
</feature>
<dbReference type="PANTHER" id="PTHR31313">
    <property type="entry name" value="TY1 ENHANCER ACTIVATOR"/>
    <property type="match status" value="1"/>
</dbReference>
<comment type="caution">
    <text evidence="10">The sequence shown here is derived from an EMBL/GenBank/DDBJ whole genome shotgun (WGS) entry which is preliminary data.</text>
</comment>
<dbReference type="InterPro" id="IPR051615">
    <property type="entry name" value="Transcr_Regulatory_Elem"/>
</dbReference>
<keyword evidence="2" id="KW-0479">Metal-binding</keyword>
<feature type="compositionally biased region" description="Low complexity" evidence="8">
    <location>
        <begin position="718"/>
        <end position="730"/>
    </location>
</feature>
<dbReference type="CDD" id="cd12148">
    <property type="entry name" value="fungal_TF_MHR"/>
    <property type="match status" value="1"/>
</dbReference>
<sequence length="753" mass="84297">MSSFRSIRPSSSSHNINHADDNNPLSPSLQSEPSNLSVPQSSSVVDSSVAVGKGRKRKAPQSVSQNACTNCKRARAKCDGAEGTACTRCISRNIADQCNYELHLKTAKEELIRKIRSLELANQELVSSIREKDQWIENVVNLVVNKGNGGEDPELLKPSGQTYQDLVRALHHPPLDRGVSVRHDSGSSMESVHYGSDVNIDSDDETGSRWTSVTNDESRIHHLMALYFSWVHPVHMLFSERHFMGSYRNKNKIYCTPSLINAICALGCCYEEDEQGNSVASKRMGERFAQQVLIETKNETQMTPVSAVTYAILFLVELSSGKGASAFPHLRLAVESLRKIPVGNWSAEAFEITSFGIHTLNTSWSAFTYQKPAAPISPHTNVFIRVSHNKSDAYWKSYRFPKDSGKDPIAGHAIETAKEFTQLSQVIFQTIRMWCGSKGKVSAQALLRLYRQFTNWKTALPDHLARLEFTADSAPQALPHVFSLQPNKHPGTRFVRFGDVWGEASLGDSLLGSNPRLSPCIQYYVAICQLFVPLLECKEFSAAAMDHIRGVCVSCARQGLELCQRYRCLFSNRYQPPMQAFCLLHLSDLILRQSKQGVEATILFCFEMLSESLPGFPMVGPLQAMFCESVLACGYKLPVNVEKLMGGRTWQSYSREDKLECCERLTYAQPVDILVERLDSDMAKVFEDEWHEHIENHGGNRDVPDDMSIFDDDESEPTASKASSTKSSTSSRRHVKRNSGDQRAMDLRLMMNP</sequence>
<dbReference type="SUPFAM" id="SSF57701">
    <property type="entry name" value="Zn2/Cys6 DNA-binding domain"/>
    <property type="match status" value="1"/>
</dbReference>
<evidence type="ECO:0000256" key="4">
    <source>
        <dbReference type="ARBA" id="ARBA00023015"/>
    </source>
</evidence>
<dbReference type="STRING" id="86259.A0A4Z1PMC2"/>
<dbReference type="Pfam" id="PF04082">
    <property type="entry name" value="Fungal_trans"/>
    <property type="match status" value="1"/>
</dbReference>
<evidence type="ECO:0000256" key="5">
    <source>
        <dbReference type="ARBA" id="ARBA00023125"/>
    </source>
</evidence>
<evidence type="ECO:0000313" key="10">
    <source>
        <dbReference type="EMBL" id="TID23632.1"/>
    </source>
</evidence>
<feature type="compositionally biased region" description="Basic and acidic residues" evidence="8">
    <location>
        <begin position="695"/>
        <end position="704"/>
    </location>
</feature>
<dbReference type="Proteomes" id="UP000298493">
    <property type="component" value="Unassembled WGS sequence"/>
</dbReference>
<keyword evidence="3" id="KW-0862">Zinc</keyword>
<feature type="compositionally biased region" description="Low complexity" evidence="8">
    <location>
        <begin position="37"/>
        <end position="51"/>
    </location>
</feature>
<name>A0A4Z1PMC2_9PEZI</name>
<keyword evidence="6" id="KW-0804">Transcription</keyword>
<accession>A0A4Z1PMC2</accession>
<dbReference type="GO" id="GO:0003677">
    <property type="term" value="F:DNA binding"/>
    <property type="evidence" value="ECO:0007669"/>
    <property type="project" value="UniProtKB-KW"/>
</dbReference>
<dbReference type="CDD" id="cd00067">
    <property type="entry name" value="GAL4"/>
    <property type="match status" value="1"/>
</dbReference>
<dbReference type="InterPro" id="IPR001138">
    <property type="entry name" value="Zn2Cys6_DnaBD"/>
</dbReference>
<evidence type="ECO:0000256" key="7">
    <source>
        <dbReference type="ARBA" id="ARBA00023242"/>
    </source>
</evidence>
<dbReference type="InterPro" id="IPR036864">
    <property type="entry name" value="Zn2-C6_fun-type_DNA-bd_sf"/>
</dbReference>
<reference evidence="10 11" key="1">
    <citation type="submission" date="2019-04" db="EMBL/GenBank/DDBJ databases">
        <title>High contiguity whole genome sequence and gene annotation resource for two Venturia nashicola isolates.</title>
        <authorList>
            <person name="Prokchorchik M."/>
            <person name="Won K."/>
            <person name="Lee Y."/>
            <person name="Choi E.D."/>
            <person name="Segonzac C."/>
            <person name="Sohn K.H."/>
        </authorList>
    </citation>
    <scope>NUCLEOTIDE SEQUENCE [LARGE SCALE GENOMIC DNA]</scope>
    <source>
        <strain evidence="10 11">PRI2</strain>
    </source>
</reference>
<evidence type="ECO:0000256" key="6">
    <source>
        <dbReference type="ARBA" id="ARBA00023163"/>
    </source>
</evidence>
<dbReference type="PROSITE" id="PS00463">
    <property type="entry name" value="ZN2_CY6_FUNGAL_1"/>
    <property type="match status" value="1"/>
</dbReference>
<dbReference type="EMBL" id="SNSC02000006">
    <property type="protein sequence ID" value="TID23632.1"/>
    <property type="molecule type" value="Genomic_DNA"/>
</dbReference>
<feature type="region of interest" description="Disordered" evidence="8">
    <location>
        <begin position="695"/>
        <end position="753"/>
    </location>
</feature>
<dbReference type="GO" id="GO:0000981">
    <property type="term" value="F:DNA-binding transcription factor activity, RNA polymerase II-specific"/>
    <property type="evidence" value="ECO:0007669"/>
    <property type="project" value="InterPro"/>
</dbReference>
<dbReference type="Pfam" id="PF00172">
    <property type="entry name" value="Zn_clus"/>
    <property type="match status" value="1"/>
</dbReference>
<dbReference type="SMART" id="SM00066">
    <property type="entry name" value="GAL4"/>
    <property type="match status" value="1"/>
</dbReference>
<evidence type="ECO:0000313" key="11">
    <source>
        <dbReference type="Proteomes" id="UP000298493"/>
    </source>
</evidence>
<dbReference type="GO" id="GO:0005634">
    <property type="term" value="C:nucleus"/>
    <property type="evidence" value="ECO:0007669"/>
    <property type="project" value="UniProtKB-SubCell"/>
</dbReference>
<evidence type="ECO:0000256" key="8">
    <source>
        <dbReference type="SAM" id="MobiDB-lite"/>
    </source>
</evidence>
<organism evidence="10 11">
    <name type="scientific">Venturia nashicola</name>
    <dbReference type="NCBI Taxonomy" id="86259"/>
    <lineage>
        <taxon>Eukaryota</taxon>
        <taxon>Fungi</taxon>
        <taxon>Dikarya</taxon>
        <taxon>Ascomycota</taxon>
        <taxon>Pezizomycotina</taxon>
        <taxon>Dothideomycetes</taxon>
        <taxon>Pleosporomycetidae</taxon>
        <taxon>Venturiales</taxon>
        <taxon>Venturiaceae</taxon>
        <taxon>Venturia</taxon>
    </lineage>
</organism>
<dbReference type="AlphaFoldDB" id="A0A4Z1PMC2"/>
<comment type="subcellular location">
    <subcellularLocation>
        <location evidence="1">Nucleus</location>
    </subcellularLocation>
</comment>
<keyword evidence="7" id="KW-0539">Nucleus</keyword>
<dbReference type="GO" id="GO:0008270">
    <property type="term" value="F:zinc ion binding"/>
    <property type="evidence" value="ECO:0007669"/>
    <property type="project" value="InterPro"/>
</dbReference>
<keyword evidence="5" id="KW-0238">DNA-binding</keyword>
<keyword evidence="11" id="KW-1185">Reference proteome</keyword>
<dbReference type="GO" id="GO:0006351">
    <property type="term" value="P:DNA-templated transcription"/>
    <property type="evidence" value="ECO:0007669"/>
    <property type="project" value="InterPro"/>
</dbReference>
<proteinExistence type="predicted"/>
<dbReference type="InterPro" id="IPR007219">
    <property type="entry name" value="XnlR_reg_dom"/>
</dbReference>
<evidence type="ECO:0000256" key="1">
    <source>
        <dbReference type="ARBA" id="ARBA00004123"/>
    </source>
</evidence>
<evidence type="ECO:0000256" key="2">
    <source>
        <dbReference type="ARBA" id="ARBA00022723"/>
    </source>
</evidence>
<evidence type="ECO:0000256" key="3">
    <source>
        <dbReference type="ARBA" id="ARBA00022833"/>
    </source>
</evidence>